<sequence length="931" mass="105276">MGRTMPSLLEIADPELIRQRLEAVGSAASDDELSRRRAVVEVLKSALLDGRAKARERLEQGAHKGRACAESLCYLQDVIIKELYTFATRHVFPASNPSEAERIAIAAVGGYGRGTLAPGSDIDLLFLLPYKQTPWGESVVEYMLYVLWDLGLKVGHSTRSIADCIRLSREDFTIRTALLEARFIYGDRALFNDLEARFDEEVVKGTANEFVDAKLAERDLRHTRAGESRYLVEPNVKEGKGGIRDLNTLFWIGKYVYRVKQPSDLVKAGVFTKEEYQTFRKAEDFLWAVRCELHFLTGRAEERITFDLQTEMARRLGYHGHRGLIAVERFMKHYFLIAKDVGDLTRIFCAVLEEQEKKKKPSIGRFMQAMRRKKVIRGFTLESGRLDVTNQNFFEKDPVNIIRLFHVAESHGLEIHPDALKLLTRSLKLVDASLRKNEEANRLFLEILASRKTPEITLRWMNEAGVLGRFVPDFGRIVALMQFNMYHHYTADEHLLRAIGILSEVERGVSVEEYPLAHELMGKVKSRNAVYMSVFLHDIAKGRDEDHSDAGAGIARRLCPRLGMGPGETETVAWLVQNHLVMSDVAQRRDIADPRTVRDFANLVQSPERLKMLYVLTVVDIKAVGPGVWNGWKGQLLRQLYFETEAVLQGGDSAVNRKTRVAEAKEKLGERLADWSKAARERYLTRHADGYWLSLDTDTQERHARLIQGAGEEPLTILAEPEPTRDVTQLTLYTQDHPGLFARFAGACAALGMNIVDAKIFTTRDGMALDMLWVQDPEGLAISEQRRIIRLEEMIRKVLSGEISAPDAIESRTRRERRAEAFSVAPQVFIDNDASDDYTVIEVNGLDRPGLVHALSRALFHLGLTIGSAHITTYGERAVDVFYVKDVIGHKVTNANKKKAVERHLLEALADPMKKARPAKRAKREEPVAAE</sequence>
<name>A7HZ67_PARL1</name>
<dbReference type="EMBL" id="CP000774">
    <property type="protein sequence ID" value="ABS65200.1"/>
    <property type="molecule type" value="Genomic_DNA"/>
</dbReference>
<dbReference type="SUPFAM" id="SSF81301">
    <property type="entry name" value="Nucleotidyltransferase"/>
    <property type="match status" value="1"/>
</dbReference>
<dbReference type="GO" id="GO:0008081">
    <property type="term" value="F:phosphoric diester hydrolase activity"/>
    <property type="evidence" value="ECO:0007669"/>
    <property type="project" value="UniProtKB-UniRule"/>
</dbReference>
<keyword evidence="3 6" id="KW-0378">Hydrolase</keyword>
<dbReference type="NCBIfam" id="NF003467">
    <property type="entry name" value="PRK05092.1"/>
    <property type="match status" value="1"/>
</dbReference>
<dbReference type="STRING" id="402881.Plav_3602"/>
<dbReference type="CDD" id="cd04899">
    <property type="entry name" value="ACT_ACR-UUR-like_2"/>
    <property type="match status" value="1"/>
</dbReference>
<dbReference type="eggNOG" id="COG2844">
    <property type="taxonomic scope" value="Bacteria"/>
</dbReference>
<organism evidence="10 11">
    <name type="scientific">Parvibaculum lavamentivorans (strain DS-1 / DSM 13023 / NCIMB 13966)</name>
    <dbReference type="NCBI Taxonomy" id="402881"/>
    <lineage>
        <taxon>Bacteria</taxon>
        <taxon>Pseudomonadati</taxon>
        <taxon>Pseudomonadota</taxon>
        <taxon>Alphaproteobacteria</taxon>
        <taxon>Hyphomicrobiales</taxon>
        <taxon>Parvibaculaceae</taxon>
        <taxon>Parvibaculum</taxon>
    </lineage>
</organism>
<feature type="domain" description="HD" evidence="9">
    <location>
        <begin position="491"/>
        <end position="613"/>
    </location>
</feature>
<gene>
    <name evidence="6" type="primary">glnD</name>
    <name evidence="10" type="ordered locus">Plav_3602</name>
</gene>
<dbReference type="SUPFAM" id="SSF81593">
    <property type="entry name" value="Nucleotidyltransferase substrate binding subunit/domain"/>
    <property type="match status" value="1"/>
</dbReference>
<dbReference type="Proteomes" id="UP000006377">
    <property type="component" value="Chromosome"/>
</dbReference>
<evidence type="ECO:0000256" key="6">
    <source>
        <dbReference type="HAMAP-Rule" id="MF_00277"/>
    </source>
</evidence>
<accession>A7HZ67</accession>
<evidence type="ECO:0000259" key="8">
    <source>
        <dbReference type="PROSITE" id="PS51671"/>
    </source>
</evidence>
<evidence type="ECO:0000256" key="2">
    <source>
        <dbReference type="ARBA" id="ARBA00022695"/>
    </source>
</evidence>
<dbReference type="Pfam" id="PF01966">
    <property type="entry name" value="HD"/>
    <property type="match status" value="1"/>
</dbReference>
<dbReference type="InterPro" id="IPR010043">
    <property type="entry name" value="UTase/UR"/>
</dbReference>
<comment type="caution">
    <text evidence="6">Lacks conserved residue(s) required for the propagation of feature annotation.</text>
</comment>
<dbReference type="InterPro" id="IPR002912">
    <property type="entry name" value="ACT_dom"/>
</dbReference>
<comment type="cofactor">
    <cofactor evidence="6">
        <name>Mg(2+)</name>
        <dbReference type="ChEBI" id="CHEBI:18420"/>
    </cofactor>
</comment>
<keyword evidence="1 6" id="KW-0808">Transferase</keyword>
<dbReference type="EC" id="2.7.7.59" evidence="6"/>
<proteinExistence type="inferred from homology"/>
<dbReference type="NCBIfam" id="TIGR01693">
    <property type="entry name" value="UTase_glnD"/>
    <property type="match status" value="1"/>
</dbReference>
<dbReference type="PROSITE" id="PS51671">
    <property type="entry name" value="ACT"/>
    <property type="match status" value="2"/>
</dbReference>
<dbReference type="GO" id="GO:0006808">
    <property type="term" value="P:regulation of nitrogen utilization"/>
    <property type="evidence" value="ECO:0007669"/>
    <property type="project" value="UniProtKB-UniRule"/>
</dbReference>
<comment type="activity regulation">
    <text evidence="6">Uridylyltransferase (UTase) activity is inhibited by glutamine, while glutamine activates uridylyl-removing (UR) activity.</text>
</comment>
<dbReference type="SUPFAM" id="SSF55021">
    <property type="entry name" value="ACT-like"/>
    <property type="match status" value="2"/>
</dbReference>
<dbReference type="RefSeq" id="WP_012112460.1">
    <property type="nucleotide sequence ID" value="NC_009719.1"/>
</dbReference>
<dbReference type="GO" id="GO:0008773">
    <property type="term" value="F:[protein-PII] uridylyltransferase activity"/>
    <property type="evidence" value="ECO:0007669"/>
    <property type="project" value="UniProtKB-UniRule"/>
</dbReference>
<dbReference type="SUPFAM" id="SSF81891">
    <property type="entry name" value="Poly A polymerase C-terminal region-like"/>
    <property type="match status" value="1"/>
</dbReference>
<dbReference type="InterPro" id="IPR045865">
    <property type="entry name" value="ACT-like_dom_sf"/>
</dbReference>
<dbReference type="InterPro" id="IPR013546">
    <property type="entry name" value="PII_UdlTrfase/GS_AdlTrfase"/>
</dbReference>
<keyword evidence="2 6" id="KW-0548">Nucleotidyltransferase</keyword>
<comment type="catalytic activity">
    <reaction evidence="6">
        <text>[protein-PII]-uridylyl-L-tyrosine + H2O = [protein-PII]-L-tyrosine + UMP + H(+)</text>
        <dbReference type="Rhea" id="RHEA:48600"/>
        <dbReference type="Rhea" id="RHEA-COMP:12147"/>
        <dbReference type="Rhea" id="RHEA-COMP:12148"/>
        <dbReference type="ChEBI" id="CHEBI:15377"/>
        <dbReference type="ChEBI" id="CHEBI:15378"/>
        <dbReference type="ChEBI" id="CHEBI:46858"/>
        <dbReference type="ChEBI" id="CHEBI:57865"/>
        <dbReference type="ChEBI" id="CHEBI:90602"/>
    </reaction>
</comment>
<dbReference type="AlphaFoldDB" id="A7HZ67"/>
<evidence type="ECO:0000256" key="1">
    <source>
        <dbReference type="ARBA" id="ARBA00022679"/>
    </source>
</evidence>
<dbReference type="InterPro" id="IPR002934">
    <property type="entry name" value="Polymerase_NTP_transf_dom"/>
</dbReference>
<dbReference type="OrthoDB" id="9758038at2"/>
<comment type="catalytic activity">
    <reaction evidence="6">
        <text>[protein-PII]-L-tyrosine + UTP = [protein-PII]-uridylyl-L-tyrosine + diphosphate</text>
        <dbReference type="Rhea" id="RHEA:13673"/>
        <dbReference type="Rhea" id="RHEA-COMP:12147"/>
        <dbReference type="Rhea" id="RHEA-COMP:12148"/>
        <dbReference type="ChEBI" id="CHEBI:33019"/>
        <dbReference type="ChEBI" id="CHEBI:46398"/>
        <dbReference type="ChEBI" id="CHEBI:46858"/>
        <dbReference type="ChEBI" id="CHEBI:90602"/>
        <dbReference type="EC" id="2.7.7.59"/>
    </reaction>
</comment>
<protein>
    <recommendedName>
        <fullName evidence="6">Bifunctional uridylyltransferase/uridylyl-removing enzyme</fullName>
        <shortName evidence="6">UTase/UR</shortName>
    </recommendedName>
    <alternativeName>
        <fullName evidence="6">Bifunctional [protein-PII] modification enzyme</fullName>
    </alternativeName>
    <alternativeName>
        <fullName evidence="6">Bifunctional nitrogen sensor protein</fullName>
    </alternativeName>
    <domain>
        <recommendedName>
            <fullName evidence="6">[Protein-PII] uridylyltransferase</fullName>
            <shortName evidence="6">PII uridylyltransferase</shortName>
            <shortName evidence="6">UTase</shortName>
            <ecNumber evidence="6">2.7.7.59</ecNumber>
        </recommendedName>
    </domain>
    <domain>
        <recommendedName>
            <fullName evidence="6">[Protein-PII]-UMP uridylyl-removing enzyme</fullName>
            <shortName evidence="6">UR</shortName>
            <ecNumber evidence="6">3.1.4.-</ecNumber>
        </recommendedName>
    </domain>
</protein>
<feature type="domain" description="ACT" evidence="8">
    <location>
        <begin position="840"/>
        <end position="921"/>
    </location>
</feature>
<feature type="region of interest" description="Disordered" evidence="7">
    <location>
        <begin position="912"/>
        <end position="931"/>
    </location>
</feature>
<dbReference type="KEGG" id="pla:Plav_3602"/>
<dbReference type="HOGENOM" id="CLU_012833_1_0_5"/>
<dbReference type="CDD" id="cd05401">
    <property type="entry name" value="NT_GlnE_GlnD_like"/>
    <property type="match status" value="1"/>
</dbReference>
<dbReference type="EC" id="3.1.4.-" evidence="6"/>
<comment type="similarity">
    <text evidence="6">Belongs to the GlnD family.</text>
</comment>
<dbReference type="Gene3D" id="3.30.70.260">
    <property type="match status" value="2"/>
</dbReference>
<dbReference type="PROSITE" id="PS51831">
    <property type="entry name" value="HD"/>
    <property type="match status" value="1"/>
</dbReference>
<dbReference type="Gene3D" id="3.30.460.10">
    <property type="entry name" value="Beta Polymerase, domain 2"/>
    <property type="match status" value="1"/>
</dbReference>
<dbReference type="PANTHER" id="PTHR47320">
    <property type="entry name" value="BIFUNCTIONAL URIDYLYLTRANSFERASE/URIDYLYL-REMOVING ENZYME"/>
    <property type="match status" value="1"/>
</dbReference>
<feature type="region of interest" description="Uridylyltransferase" evidence="6">
    <location>
        <begin position="1"/>
        <end position="374"/>
    </location>
</feature>
<dbReference type="PIRSF" id="PIRSF006288">
    <property type="entry name" value="PII_uridyltransf"/>
    <property type="match status" value="1"/>
</dbReference>
<evidence type="ECO:0000256" key="4">
    <source>
        <dbReference type="ARBA" id="ARBA00022842"/>
    </source>
</evidence>
<evidence type="ECO:0000313" key="11">
    <source>
        <dbReference type="Proteomes" id="UP000006377"/>
    </source>
</evidence>
<dbReference type="InterPro" id="IPR043519">
    <property type="entry name" value="NT_sf"/>
</dbReference>
<evidence type="ECO:0000256" key="3">
    <source>
        <dbReference type="ARBA" id="ARBA00022801"/>
    </source>
</evidence>
<dbReference type="CDD" id="cd04900">
    <property type="entry name" value="ACT_UUR-like_1"/>
    <property type="match status" value="1"/>
</dbReference>
<keyword evidence="11" id="KW-1185">Reference proteome</keyword>
<dbReference type="PANTHER" id="PTHR47320:SF1">
    <property type="entry name" value="BIFUNCTIONAL URIDYLYLTRANSFERASE_URIDYLYL-REMOVING ENZYME"/>
    <property type="match status" value="1"/>
</dbReference>
<evidence type="ECO:0000259" key="9">
    <source>
        <dbReference type="PROSITE" id="PS51831"/>
    </source>
</evidence>
<dbReference type="InterPro" id="IPR006674">
    <property type="entry name" value="HD_domain"/>
</dbReference>
<evidence type="ECO:0000256" key="7">
    <source>
        <dbReference type="SAM" id="MobiDB-lite"/>
    </source>
</evidence>
<feature type="domain" description="ACT" evidence="8">
    <location>
        <begin position="729"/>
        <end position="806"/>
    </location>
</feature>
<keyword evidence="5 6" id="KW-0511">Multifunctional enzyme</keyword>
<keyword evidence="4 6" id="KW-0460">Magnesium</keyword>
<dbReference type="HAMAP" id="MF_00277">
    <property type="entry name" value="PII_uridylyl_transf"/>
    <property type="match status" value="1"/>
</dbReference>
<dbReference type="Pfam" id="PF08335">
    <property type="entry name" value="GlnD_UR_UTase"/>
    <property type="match status" value="1"/>
</dbReference>
<dbReference type="Pfam" id="PF01909">
    <property type="entry name" value="NTP_transf_2"/>
    <property type="match status" value="1"/>
</dbReference>
<reference evidence="10 11" key="1">
    <citation type="journal article" date="2011" name="Stand. Genomic Sci.">
        <title>Complete genome sequence of Parvibaculum lavamentivorans type strain (DS-1(T)).</title>
        <authorList>
            <person name="Schleheck D."/>
            <person name="Weiss M."/>
            <person name="Pitluck S."/>
            <person name="Bruce D."/>
            <person name="Land M.L."/>
            <person name="Han S."/>
            <person name="Saunders E."/>
            <person name="Tapia R."/>
            <person name="Detter C."/>
            <person name="Brettin T."/>
            <person name="Han J."/>
            <person name="Woyke T."/>
            <person name="Goodwin L."/>
            <person name="Pennacchio L."/>
            <person name="Nolan M."/>
            <person name="Cook A.M."/>
            <person name="Kjelleberg S."/>
            <person name="Thomas T."/>
        </authorList>
    </citation>
    <scope>NUCLEOTIDE SEQUENCE [LARGE SCALE GENOMIC DNA]</scope>
    <source>
        <strain evidence="11">DS-1 / DSM 13023 / NCIMB 13966</strain>
    </source>
</reference>
<evidence type="ECO:0000256" key="5">
    <source>
        <dbReference type="ARBA" id="ARBA00023268"/>
    </source>
</evidence>
<dbReference type="Gene3D" id="1.10.3090.10">
    <property type="entry name" value="cca-adding enzyme, domain 2"/>
    <property type="match status" value="1"/>
</dbReference>
<comment type="domain">
    <text evidence="6">Has four distinct domains: an N-terminal nucleotidyltransferase (NT) domain responsible for UTase activity, a central HD domain that encodes UR activity, and two C-terminal ACT domains that seem to have a role in glutamine sensing.</text>
</comment>
<evidence type="ECO:0000313" key="10">
    <source>
        <dbReference type="EMBL" id="ABS65200.1"/>
    </source>
</evidence>